<feature type="region of interest" description="Disordered" evidence="1">
    <location>
        <begin position="113"/>
        <end position="144"/>
    </location>
</feature>
<dbReference type="BioCyc" id="PSYR629263:G11X0-1126-MONOMER"/>
<sequence>VAGGLLMAVVLVAFAVIGAQIGVQRLHDLGWSGWLLLLTMVPFVGSVFPFLMILLPGTKGPNAFGPPSPPNSRGVKTLAVLWVLLIPIVVIGLTAGGGGMLRDELELQTDEYEQSLPYDDEESRDSALTAPADVNIESEEQSDK</sequence>
<dbReference type="Proteomes" id="UP000004986">
    <property type="component" value="Unassembled WGS sequence"/>
</dbReference>
<dbReference type="GO" id="GO:0005886">
    <property type="term" value="C:plasma membrane"/>
    <property type="evidence" value="ECO:0007669"/>
    <property type="project" value="TreeGrafter"/>
</dbReference>
<dbReference type="PATRIC" id="fig|629263.4.peg.1027"/>
<dbReference type="HOGENOM" id="CLU_1800612_0_0_6"/>
<dbReference type="PANTHER" id="PTHR34980:SF3">
    <property type="entry name" value="BLR8105 PROTEIN"/>
    <property type="match status" value="1"/>
</dbReference>
<dbReference type="Pfam" id="PF05656">
    <property type="entry name" value="DUF805"/>
    <property type="match status" value="1"/>
</dbReference>
<feature type="transmembrane region" description="Helical" evidence="2">
    <location>
        <begin position="75"/>
        <end position="95"/>
    </location>
</feature>
<feature type="compositionally biased region" description="Acidic residues" evidence="1">
    <location>
        <begin position="113"/>
        <end position="123"/>
    </location>
</feature>
<gene>
    <name evidence="3" type="ORF">PSYPI_06198</name>
</gene>
<reference evidence="3 4" key="1">
    <citation type="journal article" date="2011" name="PLoS Pathog.">
        <title>Dynamic evolution of pathogenicity revealed by sequencing and comparative genomics of 19 Pseudomonas syringae isolates.</title>
        <authorList>
            <person name="Baltrus D.A."/>
            <person name="Nishimura M.T."/>
            <person name="Romanchuk A."/>
            <person name="Chang J.H."/>
            <person name="Mukhtar M.S."/>
            <person name="Cherkis K."/>
            <person name="Roach J."/>
            <person name="Grant S.R."/>
            <person name="Jones C.D."/>
            <person name="Dangl J.L."/>
        </authorList>
    </citation>
    <scope>NUCLEOTIDE SEQUENCE [LARGE SCALE GENOMIC DNA]</scope>
    <source>
        <strain evidence="3 4">1704B</strain>
    </source>
</reference>
<evidence type="ECO:0000313" key="3">
    <source>
        <dbReference type="EMBL" id="EGH42016.1"/>
    </source>
</evidence>
<name>F3G4L6_PSESJ</name>
<protein>
    <recommendedName>
        <fullName evidence="5">DUF805 domain-containing protein</fullName>
    </recommendedName>
</protein>
<dbReference type="PANTHER" id="PTHR34980">
    <property type="entry name" value="INNER MEMBRANE PROTEIN-RELATED-RELATED"/>
    <property type="match status" value="1"/>
</dbReference>
<keyword evidence="2" id="KW-0472">Membrane</keyword>
<evidence type="ECO:0000313" key="4">
    <source>
        <dbReference type="Proteomes" id="UP000004986"/>
    </source>
</evidence>
<feature type="transmembrane region" description="Helical" evidence="2">
    <location>
        <begin position="6"/>
        <end position="23"/>
    </location>
</feature>
<evidence type="ECO:0000256" key="2">
    <source>
        <dbReference type="SAM" id="Phobius"/>
    </source>
</evidence>
<proteinExistence type="predicted"/>
<evidence type="ECO:0008006" key="5">
    <source>
        <dbReference type="Google" id="ProtNLM"/>
    </source>
</evidence>
<feature type="non-terminal residue" evidence="3">
    <location>
        <position position="1"/>
    </location>
</feature>
<accession>F3G4L6</accession>
<dbReference type="AlphaFoldDB" id="F3G4L6"/>
<keyword evidence="4" id="KW-1185">Reference proteome</keyword>
<comment type="caution">
    <text evidence="3">The sequence shown here is derived from an EMBL/GenBank/DDBJ whole genome shotgun (WGS) entry which is preliminary data.</text>
</comment>
<keyword evidence="2" id="KW-0812">Transmembrane</keyword>
<dbReference type="InterPro" id="IPR008523">
    <property type="entry name" value="DUF805"/>
</dbReference>
<evidence type="ECO:0000256" key="1">
    <source>
        <dbReference type="SAM" id="MobiDB-lite"/>
    </source>
</evidence>
<keyword evidence="2" id="KW-1133">Transmembrane helix</keyword>
<organism evidence="3 4">
    <name type="scientific">Pseudomonas syringae pv. pisi str. 1704B</name>
    <dbReference type="NCBI Taxonomy" id="629263"/>
    <lineage>
        <taxon>Bacteria</taxon>
        <taxon>Pseudomonadati</taxon>
        <taxon>Pseudomonadota</taxon>
        <taxon>Gammaproteobacteria</taxon>
        <taxon>Pseudomonadales</taxon>
        <taxon>Pseudomonadaceae</taxon>
        <taxon>Pseudomonas</taxon>
        <taxon>Pseudomonas syringae</taxon>
    </lineage>
</organism>
<dbReference type="EMBL" id="AEAI01000300">
    <property type="protein sequence ID" value="EGH42016.1"/>
    <property type="molecule type" value="Genomic_DNA"/>
</dbReference>
<feature type="transmembrane region" description="Helical" evidence="2">
    <location>
        <begin position="35"/>
        <end position="55"/>
    </location>
</feature>